<dbReference type="eggNOG" id="COG1052">
    <property type="taxonomic scope" value="Bacteria"/>
</dbReference>
<evidence type="ECO:0000313" key="12">
    <source>
        <dbReference type="EMBL" id="AGA68328.1"/>
    </source>
</evidence>
<dbReference type="Gene3D" id="3.40.50.720">
    <property type="entry name" value="NAD(P)-binding Rossmann-like Domain"/>
    <property type="match status" value="2"/>
</dbReference>
<evidence type="ECO:0000256" key="8">
    <source>
        <dbReference type="ARBA" id="ARBA00073362"/>
    </source>
</evidence>
<dbReference type="Pfam" id="PF00389">
    <property type="entry name" value="2-Hacid_dh"/>
    <property type="match status" value="1"/>
</dbReference>
<dbReference type="KEGG" id="ddl:Desdi_0803"/>
<dbReference type="STRING" id="871963.Desdi_0803"/>
<evidence type="ECO:0000313" key="13">
    <source>
        <dbReference type="Proteomes" id="UP000010797"/>
    </source>
</evidence>
<dbReference type="FunFam" id="3.40.50.720:FF:000026">
    <property type="entry name" value="Glyoxylate/hydroxypyruvate reductase B"/>
    <property type="match status" value="1"/>
</dbReference>
<dbReference type="SUPFAM" id="SSF52283">
    <property type="entry name" value="Formate/glycerate dehydrogenase catalytic domain-like"/>
    <property type="match status" value="1"/>
</dbReference>
<evidence type="ECO:0000256" key="7">
    <source>
        <dbReference type="ARBA" id="ARBA00066674"/>
    </source>
</evidence>
<dbReference type="InterPro" id="IPR029752">
    <property type="entry name" value="D-isomer_DH_CS1"/>
</dbReference>
<dbReference type="RefSeq" id="WP_015261329.1">
    <property type="nucleotide sequence ID" value="NC_019903.1"/>
</dbReference>
<evidence type="ECO:0000256" key="6">
    <source>
        <dbReference type="ARBA" id="ARBA00066661"/>
    </source>
</evidence>
<dbReference type="InterPro" id="IPR006140">
    <property type="entry name" value="D-isomer_DH_NAD-bd"/>
</dbReference>
<evidence type="ECO:0000256" key="4">
    <source>
        <dbReference type="ARBA" id="ARBA00052769"/>
    </source>
</evidence>
<evidence type="ECO:0000259" key="11">
    <source>
        <dbReference type="Pfam" id="PF02826"/>
    </source>
</evidence>
<evidence type="ECO:0000256" key="1">
    <source>
        <dbReference type="ARBA" id="ARBA00023002"/>
    </source>
</evidence>
<dbReference type="SUPFAM" id="SSF51735">
    <property type="entry name" value="NAD(P)-binding Rossmann-fold domains"/>
    <property type="match status" value="1"/>
</dbReference>
<dbReference type="CDD" id="cd05301">
    <property type="entry name" value="GDH"/>
    <property type="match status" value="1"/>
</dbReference>
<dbReference type="PANTHER" id="PTHR10996">
    <property type="entry name" value="2-HYDROXYACID DEHYDROGENASE-RELATED"/>
    <property type="match status" value="1"/>
</dbReference>
<dbReference type="HOGENOM" id="CLU_019796_1_2_9"/>
<evidence type="ECO:0000259" key="10">
    <source>
        <dbReference type="Pfam" id="PF00389"/>
    </source>
</evidence>
<dbReference type="EC" id="1.1.1.79" evidence="6"/>
<dbReference type="PROSITE" id="PS00065">
    <property type="entry name" value="D_2_HYDROXYACID_DH_1"/>
    <property type="match status" value="1"/>
</dbReference>
<comment type="similarity">
    <text evidence="5">Belongs to the D-isomer specific 2-hydroxyacid dehydrogenase family. GhrB subfamily.</text>
</comment>
<comment type="catalytic activity">
    <reaction evidence="3">
        <text>(R)-glycerate + NADP(+) = 3-hydroxypyruvate + NADPH + H(+)</text>
        <dbReference type="Rhea" id="RHEA:18657"/>
        <dbReference type="ChEBI" id="CHEBI:15378"/>
        <dbReference type="ChEBI" id="CHEBI:16659"/>
        <dbReference type="ChEBI" id="CHEBI:17180"/>
        <dbReference type="ChEBI" id="CHEBI:57783"/>
        <dbReference type="ChEBI" id="CHEBI:58349"/>
        <dbReference type="EC" id="1.1.1.81"/>
    </reaction>
</comment>
<dbReference type="GO" id="GO:0016618">
    <property type="term" value="F:hydroxypyruvate reductase [NAD(P)H] activity"/>
    <property type="evidence" value="ECO:0007669"/>
    <property type="project" value="UniProtKB-EC"/>
</dbReference>
<protein>
    <recommendedName>
        <fullName evidence="8">Glyoxylate/hydroxypyruvate reductase B</fullName>
        <ecNumber evidence="6">1.1.1.79</ecNumber>
        <ecNumber evidence="7">1.1.1.81</ecNumber>
    </recommendedName>
</protein>
<keyword evidence="1 9" id="KW-0560">Oxidoreductase</keyword>
<dbReference type="EC" id="1.1.1.81" evidence="7"/>
<evidence type="ECO:0000256" key="3">
    <source>
        <dbReference type="ARBA" id="ARBA00052239"/>
    </source>
</evidence>
<sequence>MSEVFIARKVPQEVEDFIGKHCRYTKWEGAGEISRSELLKRLWDVKGLLINQEKIDRELLAAAPKLKIVSNISVGYNNFVLEDMKARKVLGTNTPNVLNDTVADLIFGLMLSTARRLCELDRYVKDGQWNKKVTPELFGVDVHHQTLGIIGMGRIGNALAQRAKFGFNMNILYHNRSRNPEAEERFAAHYCSLEELLRKADFVVLLTPLTPQTVNFMGSKEFSLMKGSAVFISASRGETVDEVALEDALREGRIRGAGLDVYKKEPVNPDHPLLQFKNVVTLPHLGSATTSTRFAMAMLAAENLVRGMKGEIPPHLVPELQPLK</sequence>
<name>L0F5T7_DESDL</name>
<comment type="catalytic activity">
    <reaction evidence="4">
        <text>glycolate + NADP(+) = glyoxylate + NADPH + H(+)</text>
        <dbReference type="Rhea" id="RHEA:10992"/>
        <dbReference type="ChEBI" id="CHEBI:15378"/>
        <dbReference type="ChEBI" id="CHEBI:29805"/>
        <dbReference type="ChEBI" id="CHEBI:36655"/>
        <dbReference type="ChEBI" id="CHEBI:57783"/>
        <dbReference type="ChEBI" id="CHEBI:58349"/>
        <dbReference type="EC" id="1.1.1.79"/>
    </reaction>
</comment>
<feature type="domain" description="D-isomer specific 2-hydroxyacid dehydrogenase catalytic" evidence="10">
    <location>
        <begin position="4"/>
        <end position="317"/>
    </location>
</feature>
<dbReference type="InterPro" id="IPR036291">
    <property type="entry name" value="NAD(P)-bd_dom_sf"/>
</dbReference>
<reference evidence="13" key="1">
    <citation type="submission" date="2012-02" db="EMBL/GenBank/DDBJ databases">
        <title>Complete sequence of Desulfitobacterium dichloroeliminans LMG P-21439.</title>
        <authorList>
            <person name="Lucas S."/>
            <person name="Han J."/>
            <person name="Lapidus A."/>
            <person name="Cheng J.-F."/>
            <person name="Goodwin L."/>
            <person name="Pitluck S."/>
            <person name="Peters L."/>
            <person name="Ovchinnikova G."/>
            <person name="Teshima H."/>
            <person name="Detter J.C."/>
            <person name="Han C."/>
            <person name="Tapia R."/>
            <person name="Land M."/>
            <person name="Hauser L."/>
            <person name="Kyrpides N."/>
            <person name="Ivanova N."/>
            <person name="Pagani I."/>
            <person name="Kruse T."/>
            <person name="de Vos W.M."/>
            <person name="Boon N."/>
            <person name="Smidt H."/>
            <person name="Woyke T."/>
        </authorList>
    </citation>
    <scope>NUCLEOTIDE SEQUENCE [LARGE SCALE GENOMIC DNA]</scope>
    <source>
        <strain evidence="13">LMG P-21439 / DCA1</strain>
    </source>
</reference>
<evidence type="ECO:0000256" key="2">
    <source>
        <dbReference type="ARBA" id="ARBA00051801"/>
    </source>
</evidence>
<dbReference type="EMBL" id="CP003344">
    <property type="protein sequence ID" value="AGA68328.1"/>
    <property type="molecule type" value="Genomic_DNA"/>
</dbReference>
<dbReference type="PANTHER" id="PTHR10996:SF283">
    <property type="entry name" value="GLYOXYLATE_HYDROXYPYRUVATE REDUCTASE B"/>
    <property type="match status" value="1"/>
</dbReference>
<dbReference type="GO" id="GO:0005829">
    <property type="term" value="C:cytosol"/>
    <property type="evidence" value="ECO:0007669"/>
    <property type="project" value="TreeGrafter"/>
</dbReference>
<organism evidence="12 13">
    <name type="scientific">Desulfitobacterium dichloroeliminans (strain LMG P-21439 / DCA1)</name>
    <dbReference type="NCBI Taxonomy" id="871963"/>
    <lineage>
        <taxon>Bacteria</taxon>
        <taxon>Bacillati</taxon>
        <taxon>Bacillota</taxon>
        <taxon>Clostridia</taxon>
        <taxon>Eubacteriales</taxon>
        <taxon>Desulfitobacteriaceae</taxon>
        <taxon>Desulfitobacterium</taxon>
    </lineage>
</organism>
<gene>
    <name evidence="12" type="ordered locus">Desdi_0803</name>
</gene>
<evidence type="ECO:0000256" key="5">
    <source>
        <dbReference type="ARBA" id="ARBA00061278"/>
    </source>
</evidence>
<comment type="catalytic activity">
    <reaction evidence="2">
        <text>(R)-glycerate + NAD(+) = 3-hydroxypyruvate + NADH + H(+)</text>
        <dbReference type="Rhea" id="RHEA:17905"/>
        <dbReference type="ChEBI" id="CHEBI:15378"/>
        <dbReference type="ChEBI" id="CHEBI:16659"/>
        <dbReference type="ChEBI" id="CHEBI:17180"/>
        <dbReference type="ChEBI" id="CHEBI:57540"/>
        <dbReference type="ChEBI" id="CHEBI:57945"/>
        <dbReference type="EC" id="1.1.1.81"/>
    </reaction>
</comment>
<dbReference type="GO" id="GO:0051287">
    <property type="term" value="F:NAD binding"/>
    <property type="evidence" value="ECO:0007669"/>
    <property type="project" value="InterPro"/>
</dbReference>
<feature type="domain" description="D-isomer specific 2-hydroxyacid dehydrogenase NAD-binding" evidence="11">
    <location>
        <begin position="107"/>
        <end position="286"/>
    </location>
</feature>
<dbReference type="InterPro" id="IPR050223">
    <property type="entry name" value="D-isomer_2-hydroxyacid_DH"/>
</dbReference>
<proteinExistence type="inferred from homology"/>
<evidence type="ECO:0000256" key="9">
    <source>
        <dbReference type="RuleBase" id="RU003719"/>
    </source>
</evidence>
<dbReference type="AlphaFoldDB" id="L0F5T7"/>
<dbReference type="Pfam" id="PF02826">
    <property type="entry name" value="2-Hacid_dh_C"/>
    <property type="match status" value="1"/>
</dbReference>
<dbReference type="Proteomes" id="UP000010797">
    <property type="component" value="Chromosome"/>
</dbReference>
<dbReference type="GO" id="GO:0030267">
    <property type="term" value="F:glyoxylate reductase (NADPH) activity"/>
    <property type="evidence" value="ECO:0007669"/>
    <property type="project" value="UniProtKB-EC"/>
</dbReference>
<keyword evidence="13" id="KW-1185">Reference proteome</keyword>
<dbReference type="OrthoDB" id="9805416at2"/>
<dbReference type="InterPro" id="IPR006139">
    <property type="entry name" value="D-isomer_2_OHA_DH_cat_dom"/>
</dbReference>
<accession>L0F5T7</accession>